<dbReference type="InterPro" id="IPR016181">
    <property type="entry name" value="Acyl_CoA_acyltransferase"/>
</dbReference>
<accession>A0AA49K1V2</accession>
<evidence type="ECO:0000313" key="2">
    <source>
        <dbReference type="EMBL" id="WKW12950.1"/>
    </source>
</evidence>
<evidence type="ECO:0000313" key="4">
    <source>
        <dbReference type="Proteomes" id="UP001229955"/>
    </source>
</evidence>
<accession>A0AA49JW26</accession>
<keyword evidence="3" id="KW-0012">Acyltransferase</keyword>
<proteinExistence type="predicted"/>
<keyword evidence="4" id="KW-1185">Reference proteome</keyword>
<dbReference type="Pfam" id="PF00583">
    <property type="entry name" value="Acetyltransf_1"/>
    <property type="match status" value="1"/>
</dbReference>
<name>A0AA49K1V2_9BACT</name>
<dbReference type="GO" id="GO:0016747">
    <property type="term" value="F:acyltransferase activity, transferring groups other than amino-acyl groups"/>
    <property type="evidence" value="ECO:0007669"/>
    <property type="project" value="InterPro"/>
</dbReference>
<dbReference type="SUPFAM" id="SSF55729">
    <property type="entry name" value="Acyl-CoA N-acyltransferases (Nat)"/>
    <property type="match status" value="1"/>
</dbReference>
<dbReference type="CDD" id="cd04301">
    <property type="entry name" value="NAT_SF"/>
    <property type="match status" value="1"/>
</dbReference>
<evidence type="ECO:0000313" key="3">
    <source>
        <dbReference type="EMBL" id="WKW15857.1"/>
    </source>
</evidence>
<dbReference type="EMBL" id="CP130612">
    <property type="protein sequence ID" value="WKW12950.1"/>
    <property type="molecule type" value="Genomic_DNA"/>
</dbReference>
<dbReference type="KEGG" id="pspc:Strain318_002260"/>
<gene>
    <name evidence="2" type="ORF">Strain138_002261</name>
    <name evidence="3" type="ORF">Strain318_002260</name>
</gene>
<dbReference type="RefSeq" id="WP_367885817.1">
    <property type="nucleotide sequence ID" value="NZ_CP130612.1"/>
</dbReference>
<dbReference type="PROSITE" id="PS51186">
    <property type="entry name" value="GNAT"/>
    <property type="match status" value="1"/>
</dbReference>
<dbReference type="EMBL" id="CP130613">
    <property type="protein sequence ID" value="WKW15857.1"/>
    <property type="molecule type" value="Genomic_DNA"/>
</dbReference>
<organism evidence="3 4">
    <name type="scientific">Pseudogemmatithrix spongiicola</name>
    <dbReference type="NCBI Taxonomy" id="3062599"/>
    <lineage>
        <taxon>Bacteria</taxon>
        <taxon>Pseudomonadati</taxon>
        <taxon>Gemmatimonadota</taxon>
        <taxon>Gemmatimonadia</taxon>
        <taxon>Gemmatimonadales</taxon>
        <taxon>Gemmatimonadaceae</taxon>
        <taxon>Pseudogemmatithrix</taxon>
    </lineage>
</organism>
<dbReference type="InterPro" id="IPR000182">
    <property type="entry name" value="GNAT_dom"/>
</dbReference>
<protein>
    <submittedName>
        <fullName evidence="3">GNAT family N-acetyltransferase</fullName>
        <ecNumber evidence="3">2.3.1.-</ecNumber>
    </submittedName>
</protein>
<feature type="domain" description="N-acetyltransferase" evidence="1">
    <location>
        <begin position="14"/>
        <end position="185"/>
    </location>
</feature>
<dbReference type="Proteomes" id="UP001229955">
    <property type="component" value="Chromosome"/>
</dbReference>
<reference evidence="3" key="1">
    <citation type="submission" date="2023-07" db="EMBL/GenBank/DDBJ databases">
        <authorList>
            <person name="Haufschild T."/>
            <person name="Kallscheuer N."/>
            <person name="Hammer J."/>
            <person name="Kohn T."/>
            <person name="Kabuu M."/>
            <person name="Jogler M."/>
            <person name="Wohfarth N."/>
            <person name="Heuer A."/>
            <person name="Rohde M."/>
            <person name="van Teeseling M.C.F."/>
            <person name="Jogler C."/>
        </authorList>
    </citation>
    <scope>NUCLEOTIDE SEQUENCE</scope>
    <source>
        <strain evidence="2">Strain 138</strain>
        <strain evidence="3">Strain 318</strain>
    </source>
</reference>
<dbReference type="EC" id="2.3.1.-" evidence="3"/>
<evidence type="ECO:0000259" key="1">
    <source>
        <dbReference type="PROSITE" id="PS51186"/>
    </source>
</evidence>
<dbReference type="AlphaFoldDB" id="A0AA49K1V2"/>
<dbReference type="Gene3D" id="3.40.630.30">
    <property type="match status" value="1"/>
</dbReference>
<sequence length="228" mass="25760">MSISPDVPSRRRYVKVRPVRPDDFPGIIALCERTYPGAPPWSAAQLARHLEIFPEGQLVAVDRGHEVVGYAASLIVFWDDYRMESRWKEFTDGGMFTNHDPGRGRTLYGAEVMVHPEVRGSGVGGRLYEARRELAERLGLLRIRAGARLRNYHKYAAQMGAEEYVRRVVRRSLRDPTLSFQINRGFHVLAVVPGYLKFDPESLGWAAVIEWLNPAVATAADYAAVPPW</sequence>
<keyword evidence="3" id="KW-0808">Transferase</keyword>